<dbReference type="Proteomes" id="UP000030687">
    <property type="component" value="Unassembled WGS sequence"/>
</dbReference>
<proteinExistence type="predicted"/>
<evidence type="ECO:0000313" key="2">
    <source>
        <dbReference type="EMBL" id="ESR52081.1"/>
    </source>
</evidence>
<dbReference type="PANTHER" id="PTHR31373">
    <property type="entry name" value="OS06G0652100 PROTEIN"/>
    <property type="match status" value="1"/>
</dbReference>
<evidence type="ECO:0000313" key="3">
    <source>
        <dbReference type="Proteomes" id="UP000030687"/>
    </source>
</evidence>
<dbReference type="InterPro" id="IPR011205">
    <property type="entry name" value="UCP015417_vWA"/>
</dbReference>
<dbReference type="STRING" id="85681.V4TQD3"/>
<keyword evidence="3" id="KW-1185">Reference proteome</keyword>
<dbReference type="InterPro" id="IPR056690">
    <property type="entry name" value="DUF7788"/>
</dbReference>
<dbReference type="Pfam" id="PF25043">
    <property type="entry name" value="DUF7788"/>
    <property type="match status" value="1"/>
</dbReference>
<gene>
    <name evidence="2" type="ORF">CICLE_v10033356mg</name>
</gene>
<dbReference type="OMA" id="NQWETDY"/>
<dbReference type="Gramene" id="ESR52081">
    <property type="protein sequence ID" value="ESR52081"/>
    <property type="gene ID" value="CICLE_v10033356mg"/>
</dbReference>
<dbReference type="InParanoid" id="V4TQD3"/>
<name>V4TQD3_CITCL</name>
<dbReference type="KEGG" id="cic:CICLE_v10033356mg"/>
<protein>
    <recommendedName>
        <fullName evidence="1">DUF7788 domain-containing protein</fullName>
    </recommendedName>
</protein>
<feature type="domain" description="DUF7788" evidence="1">
    <location>
        <begin position="1"/>
        <end position="45"/>
    </location>
</feature>
<accession>V4TQD3</accession>
<dbReference type="PANTHER" id="PTHR31373:SF17">
    <property type="entry name" value="OS06G0652100 PROTEIN"/>
    <property type="match status" value="1"/>
</dbReference>
<evidence type="ECO:0000259" key="1">
    <source>
        <dbReference type="Pfam" id="PF25043"/>
    </source>
</evidence>
<dbReference type="AlphaFoldDB" id="V4TQD3"/>
<sequence>MEFDKALVNPWETDYQMTVKKYTETGYGAVVPQRVFWNLTNSKSTSWIYKEFAHFLFMDNEGGINPELVTEAVISGEEYQKLIVLD</sequence>
<organism evidence="2 3">
    <name type="scientific">Citrus clementina</name>
    <name type="common">Clementine</name>
    <name type="synonym">Citrus deliciosa x Citrus sinensis</name>
    <dbReference type="NCBI Taxonomy" id="85681"/>
    <lineage>
        <taxon>Eukaryota</taxon>
        <taxon>Viridiplantae</taxon>
        <taxon>Streptophyta</taxon>
        <taxon>Embryophyta</taxon>
        <taxon>Tracheophyta</taxon>
        <taxon>Spermatophyta</taxon>
        <taxon>Magnoliopsida</taxon>
        <taxon>eudicotyledons</taxon>
        <taxon>Gunneridae</taxon>
        <taxon>Pentapetalae</taxon>
        <taxon>rosids</taxon>
        <taxon>malvids</taxon>
        <taxon>Sapindales</taxon>
        <taxon>Rutaceae</taxon>
        <taxon>Aurantioideae</taxon>
        <taxon>Citrus</taxon>
    </lineage>
</organism>
<dbReference type="EMBL" id="KI536726">
    <property type="protein sequence ID" value="ESR52081.1"/>
    <property type="molecule type" value="Genomic_DNA"/>
</dbReference>
<reference evidence="2 3" key="1">
    <citation type="submission" date="2013-10" db="EMBL/GenBank/DDBJ databases">
        <authorList>
            <consortium name="International Citrus Genome Consortium"/>
            <person name="Jenkins J."/>
            <person name="Schmutz J."/>
            <person name="Prochnik S."/>
            <person name="Rokhsar D."/>
            <person name="Gmitter F."/>
            <person name="Ollitrault P."/>
            <person name="Machado M."/>
            <person name="Talon M."/>
            <person name="Wincker P."/>
            <person name="Jaillon O."/>
            <person name="Morgante M."/>
        </authorList>
    </citation>
    <scope>NUCLEOTIDE SEQUENCE</scope>
    <source>
        <strain evidence="3">cv. Clemenules</strain>
    </source>
</reference>